<dbReference type="Gene3D" id="3.60.40.10">
    <property type="entry name" value="PPM-type phosphatase domain"/>
    <property type="match status" value="1"/>
</dbReference>
<organism evidence="4 5">
    <name type="scientific">Streptomyces montanisoli</name>
    <dbReference type="NCBI Taxonomy" id="2798581"/>
    <lineage>
        <taxon>Bacteria</taxon>
        <taxon>Bacillati</taxon>
        <taxon>Actinomycetota</taxon>
        <taxon>Actinomycetes</taxon>
        <taxon>Kitasatosporales</taxon>
        <taxon>Streptomycetaceae</taxon>
        <taxon>Streptomyces</taxon>
    </lineage>
</organism>
<dbReference type="AlphaFoldDB" id="A0A940MCL0"/>
<protein>
    <submittedName>
        <fullName evidence="4">Serine/threonine-protein phosphatase</fullName>
    </submittedName>
</protein>
<dbReference type="InterPro" id="IPR036457">
    <property type="entry name" value="PPM-type-like_dom_sf"/>
</dbReference>
<evidence type="ECO:0000256" key="1">
    <source>
        <dbReference type="ARBA" id="ARBA00022801"/>
    </source>
</evidence>
<dbReference type="Pfam" id="PF07228">
    <property type="entry name" value="SpoIIE"/>
    <property type="match status" value="1"/>
</dbReference>
<name>A0A940MCL0_9ACTN</name>
<dbReference type="SUPFAM" id="SSF81606">
    <property type="entry name" value="PP2C-like"/>
    <property type="match status" value="1"/>
</dbReference>
<dbReference type="GO" id="GO:0016791">
    <property type="term" value="F:phosphatase activity"/>
    <property type="evidence" value="ECO:0007669"/>
    <property type="project" value="TreeGrafter"/>
</dbReference>
<feature type="compositionally biased region" description="Basic and acidic residues" evidence="2">
    <location>
        <begin position="11"/>
        <end position="21"/>
    </location>
</feature>
<feature type="domain" description="PPM-type phosphatase" evidence="3">
    <location>
        <begin position="36"/>
        <end position="167"/>
    </location>
</feature>
<evidence type="ECO:0000313" key="5">
    <source>
        <dbReference type="Proteomes" id="UP000670475"/>
    </source>
</evidence>
<keyword evidence="5" id="KW-1185">Reference proteome</keyword>
<dbReference type="InterPro" id="IPR052016">
    <property type="entry name" value="Bact_Sigma-Reg"/>
</dbReference>
<dbReference type="PANTHER" id="PTHR43156:SF2">
    <property type="entry name" value="STAGE II SPORULATION PROTEIN E"/>
    <property type="match status" value="1"/>
</dbReference>
<reference evidence="4" key="1">
    <citation type="submission" date="2021-03" db="EMBL/GenBank/DDBJ databases">
        <title>Whole genome sequence of Streptomyces bomunensis MMS17-BM035.</title>
        <authorList>
            <person name="Lee J.H."/>
        </authorList>
    </citation>
    <scope>NUCLEOTIDE SEQUENCE</scope>
    <source>
        <strain evidence="4">MMS17-BM035</strain>
    </source>
</reference>
<gene>
    <name evidence="4" type="ORF">JFN87_14980</name>
</gene>
<comment type="caution">
    <text evidence="4">The sequence shown here is derived from an EMBL/GenBank/DDBJ whole genome shotgun (WGS) entry which is preliminary data.</text>
</comment>
<dbReference type="PANTHER" id="PTHR43156">
    <property type="entry name" value="STAGE II SPORULATION PROTEIN E-RELATED"/>
    <property type="match status" value="1"/>
</dbReference>
<evidence type="ECO:0000256" key="2">
    <source>
        <dbReference type="SAM" id="MobiDB-lite"/>
    </source>
</evidence>
<dbReference type="InterPro" id="IPR001932">
    <property type="entry name" value="PPM-type_phosphatase-like_dom"/>
</dbReference>
<sequence length="167" mass="18272">MTDLPWPEEAEAARTPDGGWKRDQLAEWGVPWPRQTHQAVLEHGHRTFATGRLLRIALDGSSARLVNAGHLWPLRLRDGQIGEVPLAVHLPFGVATPDPYPVQDIDLRPGDRLVLCTDGMQERQAEAVDLPGLLRGTACEHSREVVRALTAAVTDACHGSLQDDATV</sequence>
<accession>A0A940MCL0</accession>
<evidence type="ECO:0000259" key="3">
    <source>
        <dbReference type="Pfam" id="PF07228"/>
    </source>
</evidence>
<dbReference type="EMBL" id="JAGIQL010000052">
    <property type="protein sequence ID" value="MBP0458794.1"/>
    <property type="molecule type" value="Genomic_DNA"/>
</dbReference>
<dbReference type="Proteomes" id="UP000670475">
    <property type="component" value="Unassembled WGS sequence"/>
</dbReference>
<feature type="region of interest" description="Disordered" evidence="2">
    <location>
        <begin position="1"/>
        <end position="21"/>
    </location>
</feature>
<feature type="compositionally biased region" description="Acidic residues" evidence="2">
    <location>
        <begin position="1"/>
        <end position="10"/>
    </location>
</feature>
<evidence type="ECO:0000313" key="4">
    <source>
        <dbReference type="EMBL" id="MBP0458794.1"/>
    </source>
</evidence>
<keyword evidence="1" id="KW-0378">Hydrolase</keyword>
<proteinExistence type="predicted"/>